<proteinExistence type="predicted"/>
<reference evidence="1 2" key="1">
    <citation type="journal article" date="2018" name="PLoS Genet.">
        <title>Population sequencing reveals clonal diversity and ancestral inbreeding in the grapevine cultivar Chardonnay.</title>
        <authorList>
            <person name="Roach M.J."/>
            <person name="Johnson D.L."/>
            <person name="Bohlmann J."/>
            <person name="van Vuuren H.J."/>
            <person name="Jones S.J."/>
            <person name="Pretorius I.S."/>
            <person name="Schmidt S.A."/>
            <person name="Borneman A.R."/>
        </authorList>
    </citation>
    <scope>NUCLEOTIDE SEQUENCE [LARGE SCALE GENOMIC DNA]</scope>
    <source>
        <strain evidence="2">cv. Chardonnay</strain>
        <tissue evidence="1">Leaf</tissue>
    </source>
</reference>
<evidence type="ECO:0000313" key="2">
    <source>
        <dbReference type="Proteomes" id="UP000288805"/>
    </source>
</evidence>
<sequence>MRGSACVEVMTTLHGSAPSLRRRAEGCIPPEGMIASTRDTLKSTLIHSRGGALSGSGFHFQSGYSFVDQSRGQISSGSDTPDMDQQVVRSISSRPPWLLSRRLWLALGRRLVASRAGHLSLRTRYPMTRCHLHHPTVPSVHQASPYVLHGHSEIAPL</sequence>
<dbReference type="AlphaFoldDB" id="A0A438G2Q8"/>
<name>A0A438G2Q8_VITVI</name>
<accession>A0A438G2Q8</accession>
<organism evidence="1 2">
    <name type="scientific">Vitis vinifera</name>
    <name type="common">Grape</name>
    <dbReference type="NCBI Taxonomy" id="29760"/>
    <lineage>
        <taxon>Eukaryota</taxon>
        <taxon>Viridiplantae</taxon>
        <taxon>Streptophyta</taxon>
        <taxon>Embryophyta</taxon>
        <taxon>Tracheophyta</taxon>
        <taxon>Spermatophyta</taxon>
        <taxon>Magnoliopsida</taxon>
        <taxon>eudicotyledons</taxon>
        <taxon>Gunneridae</taxon>
        <taxon>Pentapetalae</taxon>
        <taxon>rosids</taxon>
        <taxon>Vitales</taxon>
        <taxon>Vitaceae</taxon>
        <taxon>Viteae</taxon>
        <taxon>Vitis</taxon>
    </lineage>
</organism>
<dbReference type="Proteomes" id="UP000288805">
    <property type="component" value="Unassembled WGS sequence"/>
</dbReference>
<protein>
    <submittedName>
        <fullName evidence="1">Uncharacterized protein</fullName>
    </submittedName>
</protein>
<comment type="caution">
    <text evidence="1">The sequence shown here is derived from an EMBL/GenBank/DDBJ whole genome shotgun (WGS) entry which is preliminary data.</text>
</comment>
<dbReference type="EMBL" id="QGNW01000651">
    <property type="protein sequence ID" value="RVW66480.1"/>
    <property type="molecule type" value="Genomic_DNA"/>
</dbReference>
<evidence type="ECO:0000313" key="1">
    <source>
        <dbReference type="EMBL" id="RVW66480.1"/>
    </source>
</evidence>
<gene>
    <name evidence="1" type="ORF">CK203_065096</name>
</gene>